<organism evidence="3">
    <name type="scientific">Melampsora larici-populina (strain 98AG31 / pathotype 3-4-7)</name>
    <name type="common">Poplar leaf rust fungus</name>
    <dbReference type="NCBI Taxonomy" id="747676"/>
    <lineage>
        <taxon>Eukaryota</taxon>
        <taxon>Fungi</taxon>
        <taxon>Dikarya</taxon>
        <taxon>Basidiomycota</taxon>
        <taxon>Pucciniomycotina</taxon>
        <taxon>Pucciniomycetes</taxon>
        <taxon>Pucciniales</taxon>
        <taxon>Melampsoraceae</taxon>
        <taxon>Melampsora</taxon>
    </lineage>
</organism>
<dbReference type="AlphaFoldDB" id="F4SB41"/>
<dbReference type="GeneID" id="18937489"/>
<evidence type="ECO:0000313" key="3">
    <source>
        <dbReference type="Proteomes" id="UP000001072"/>
    </source>
</evidence>
<reference evidence="3" key="1">
    <citation type="journal article" date="2011" name="Proc. Natl. Acad. Sci. U.S.A.">
        <title>Obligate biotrophy features unraveled by the genomic analysis of rust fungi.</title>
        <authorList>
            <person name="Duplessis S."/>
            <person name="Cuomo C.A."/>
            <person name="Lin Y.-C."/>
            <person name="Aerts A."/>
            <person name="Tisserant E."/>
            <person name="Veneault-Fourrey C."/>
            <person name="Joly D.L."/>
            <person name="Hacquard S."/>
            <person name="Amselem J."/>
            <person name="Cantarel B.L."/>
            <person name="Chiu R."/>
            <person name="Coutinho P.M."/>
            <person name="Feau N."/>
            <person name="Field M."/>
            <person name="Frey P."/>
            <person name="Gelhaye E."/>
            <person name="Goldberg J."/>
            <person name="Grabherr M.G."/>
            <person name="Kodira C.D."/>
            <person name="Kohler A."/>
            <person name="Kuees U."/>
            <person name="Lindquist E.A."/>
            <person name="Lucas S.M."/>
            <person name="Mago R."/>
            <person name="Mauceli E."/>
            <person name="Morin E."/>
            <person name="Murat C."/>
            <person name="Pangilinan J.L."/>
            <person name="Park R."/>
            <person name="Pearson M."/>
            <person name="Quesneville H."/>
            <person name="Rouhier N."/>
            <person name="Sakthikumar S."/>
            <person name="Salamov A.A."/>
            <person name="Schmutz J."/>
            <person name="Selles B."/>
            <person name="Shapiro H."/>
            <person name="Tanguay P."/>
            <person name="Tuskan G.A."/>
            <person name="Henrissat B."/>
            <person name="Van de Peer Y."/>
            <person name="Rouze P."/>
            <person name="Ellis J.G."/>
            <person name="Dodds P.N."/>
            <person name="Schein J.E."/>
            <person name="Zhong S."/>
            <person name="Hamelin R.C."/>
            <person name="Grigoriev I.V."/>
            <person name="Szabo L.J."/>
            <person name="Martin F."/>
        </authorList>
    </citation>
    <scope>NUCLEOTIDE SEQUENCE [LARGE SCALE GENOMIC DNA]</scope>
    <source>
        <strain evidence="3">98AG31 / pathotype 3-4-7</strain>
    </source>
</reference>
<dbReference type="EMBL" id="GL883184">
    <property type="protein sequence ID" value="EGF98126.1"/>
    <property type="molecule type" value="Genomic_DNA"/>
</dbReference>
<evidence type="ECO:0000313" key="2">
    <source>
        <dbReference type="EMBL" id="EGF98126.1"/>
    </source>
</evidence>
<evidence type="ECO:0000256" key="1">
    <source>
        <dbReference type="SAM" id="MobiDB-lite"/>
    </source>
</evidence>
<dbReference type="KEGG" id="mlr:MELLADRAFT_96139"/>
<dbReference type="HOGENOM" id="CLU_866207_0_0_1"/>
<keyword evidence="3" id="KW-1185">Reference proteome</keyword>
<accession>F4SB41</accession>
<feature type="compositionally biased region" description="Polar residues" evidence="1">
    <location>
        <begin position="25"/>
        <end position="44"/>
    </location>
</feature>
<feature type="compositionally biased region" description="Polar residues" evidence="1">
    <location>
        <begin position="168"/>
        <end position="188"/>
    </location>
</feature>
<dbReference type="Proteomes" id="UP000001072">
    <property type="component" value="Unassembled WGS sequence"/>
</dbReference>
<sequence>MSQDHSNIPSNHSRLTHLTRDRSASLPQADTNPLSQNALDSNVPYSYARKGSLPYNNLPRYPPNQQASDEKQNKLPSLPLPRKASLATSSVFGDDYVPLSSPGSSRNNGAATGSSDGRPSLSERPTLSSPARSSGTSSYSRRKFPTIGQLSKLPSHAPLKIVKRRAGQSPSDHPSQSPTSPSSGFASVSGQAQELLVDYSSVPPPPQILSAPLGRFRNNSVGEFGQASAVSVDGAFQNNETTGYVYRPSAVVLTDDYYYSQNPIKEPLQRSSSVSRVGKLSGSFLKRFKGGENKES</sequence>
<feature type="compositionally biased region" description="Polar residues" evidence="1">
    <location>
        <begin position="1"/>
        <end position="13"/>
    </location>
</feature>
<dbReference type="VEuPathDB" id="FungiDB:MELLADRAFT_96139"/>
<dbReference type="OrthoDB" id="10408749at2759"/>
<feature type="compositionally biased region" description="Polar residues" evidence="1">
    <location>
        <begin position="101"/>
        <end position="139"/>
    </location>
</feature>
<dbReference type="RefSeq" id="XP_007418595.1">
    <property type="nucleotide sequence ID" value="XM_007418533.1"/>
</dbReference>
<dbReference type="InParanoid" id="F4SB41"/>
<protein>
    <submittedName>
        <fullName evidence="2">Uncharacterized protein</fullName>
    </submittedName>
</protein>
<gene>
    <name evidence="2" type="ORF">MELLADRAFT_96139</name>
</gene>
<proteinExistence type="predicted"/>
<feature type="region of interest" description="Disordered" evidence="1">
    <location>
        <begin position="1"/>
        <end position="188"/>
    </location>
</feature>
<name>F4SB41_MELLP</name>